<dbReference type="RefSeq" id="WP_018574824.1">
    <property type="nucleotide sequence ID" value="NZ_CP065724.1"/>
</dbReference>
<dbReference type="STRING" id="1122619.GCA_000373745_01652"/>
<dbReference type="Pfam" id="PF00565">
    <property type="entry name" value="SNase"/>
    <property type="match status" value="1"/>
</dbReference>
<accession>A0A379B1W2</accession>
<reference evidence="5 8" key="2">
    <citation type="submission" date="2020-12" db="EMBL/GenBank/DDBJ databases">
        <title>FDA dAtabase for Regulatory Grade micrObial Sequences (FDA-ARGOS): Supporting development and validation of Infectious Disease Dx tests.</title>
        <authorList>
            <person name="Sproer C."/>
            <person name="Gronow S."/>
            <person name="Severitt S."/>
            <person name="Schroder I."/>
            <person name="Tallon L."/>
            <person name="Sadzewicz L."/>
            <person name="Zhao X."/>
            <person name="Boylan J."/>
            <person name="Ott S."/>
            <person name="Bowen H."/>
            <person name="Vavikolanu K."/>
            <person name="Mehta A."/>
            <person name="Aluvathingal J."/>
            <person name="Nadendla S."/>
            <person name="Lowell S."/>
            <person name="Myers T."/>
            <person name="Yan Y."/>
            <person name="Sichtig H."/>
        </authorList>
    </citation>
    <scope>NUCLEOTIDE SEQUENCE [LARGE SCALE GENOMIC DNA]</scope>
    <source>
        <strain evidence="5 8">FDAARGOS_872</strain>
        <plasmid evidence="5 8">unnamed</plasmid>
    </source>
</reference>
<proteinExistence type="predicted"/>
<dbReference type="PROSITE" id="PS01284">
    <property type="entry name" value="TNASE_2"/>
    <property type="match status" value="1"/>
</dbReference>
<keyword evidence="2" id="KW-0255">Endonuclease</keyword>
<sequence length="174" mass="19953">MSKVIAALRLVAIVTVLFVSVPAWADFRGEVVRILDGDTIEVLVNRQPIRVRLADIDAPESGQAFGSRARQRLADLIFRSEVQVIEKEIDRYGRTLGIVYASLKYPGGEVQLTNINAIMVQEGMAWAYRYFNKPTDPDMYELEKEARRQRLGLWSDGNAQEPWQWRREQKQTAN</sequence>
<organism evidence="6 7">
    <name type="scientific">Oligella ureolytica</name>
    <dbReference type="NCBI Taxonomy" id="90244"/>
    <lineage>
        <taxon>Bacteria</taxon>
        <taxon>Pseudomonadati</taxon>
        <taxon>Pseudomonadota</taxon>
        <taxon>Betaproteobacteria</taxon>
        <taxon>Burkholderiales</taxon>
        <taxon>Alcaligenaceae</taxon>
        <taxon>Oligella</taxon>
    </lineage>
</organism>
<dbReference type="InterPro" id="IPR035437">
    <property type="entry name" value="SNase_OB-fold_sf"/>
</dbReference>
<dbReference type="EMBL" id="UGSB01000002">
    <property type="protein sequence ID" value="SUB29815.1"/>
    <property type="molecule type" value="Genomic_DNA"/>
</dbReference>
<keyword evidence="5" id="KW-0614">Plasmid</keyword>
<dbReference type="Proteomes" id="UP000594903">
    <property type="component" value="Plasmid unnamed"/>
</dbReference>
<dbReference type="Proteomes" id="UP000254603">
    <property type="component" value="Unassembled WGS sequence"/>
</dbReference>
<dbReference type="SUPFAM" id="SSF50199">
    <property type="entry name" value="Staphylococcal nuclease"/>
    <property type="match status" value="1"/>
</dbReference>
<evidence type="ECO:0000259" key="4">
    <source>
        <dbReference type="PROSITE" id="PS50830"/>
    </source>
</evidence>
<dbReference type="CDD" id="cd00175">
    <property type="entry name" value="SNc"/>
    <property type="match status" value="1"/>
</dbReference>
<dbReference type="GO" id="GO:0003676">
    <property type="term" value="F:nucleic acid binding"/>
    <property type="evidence" value="ECO:0007669"/>
    <property type="project" value="InterPro"/>
</dbReference>
<name>A0A379B1W2_9BURK</name>
<evidence type="ECO:0000256" key="2">
    <source>
        <dbReference type="ARBA" id="ARBA00022759"/>
    </source>
</evidence>
<dbReference type="PANTHER" id="PTHR12302">
    <property type="entry name" value="EBNA2 BINDING PROTEIN P100"/>
    <property type="match status" value="1"/>
</dbReference>
<reference evidence="6 7" key="1">
    <citation type="submission" date="2018-06" db="EMBL/GenBank/DDBJ databases">
        <authorList>
            <consortium name="Pathogen Informatics"/>
            <person name="Doyle S."/>
        </authorList>
    </citation>
    <scope>NUCLEOTIDE SEQUENCE [LARGE SCALE GENOMIC DNA]</scope>
    <source>
        <strain evidence="6 7">NCTC11997</strain>
    </source>
</reference>
<dbReference type="Gene3D" id="2.40.50.90">
    <property type="match status" value="1"/>
</dbReference>
<dbReference type="InterPro" id="IPR002071">
    <property type="entry name" value="Thermonucl_AS"/>
</dbReference>
<dbReference type="PROSITE" id="PS01123">
    <property type="entry name" value="TNASE_1"/>
    <property type="match status" value="1"/>
</dbReference>
<dbReference type="GO" id="GO:1990599">
    <property type="term" value="F:3' overhang single-stranded DNA endodeoxyribonuclease activity"/>
    <property type="evidence" value="ECO:0007669"/>
    <property type="project" value="UniProtKB-EC"/>
</dbReference>
<dbReference type="EC" id="3.1.31.1" evidence="6"/>
<keyword evidence="3 6" id="KW-0378">Hydrolase</keyword>
<keyword evidence="1" id="KW-0540">Nuclease</keyword>
<keyword evidence="8" id="KW-1185">Reference proteome</keyword>
<dbReference type="AlphaFoldDB" id="A0A379B1W2"/>
<evidence type="ECO:0000313" key="7">
    <source>
        <dbReference type="Proteomes" id="UP000254603"/>
    </source>
</evidence>
<evidence type="ECO:0000313" key="8">
    <source>
        <dbReference type="Proteomes" id="UP000594903"/>
    </source>
</evidence>
<gene>
    <name evidence="6" type="primary">nuc</name>
    <name evidence="5" type="ORF">I6G29_00140</name>
    <name evidence="6" type="ORF">NCTC11997_02747</name>
</gene>
<dbReference type="PANTHER" id="PTHR12302:SF3">
    <property type="entry name" value="SERINE_THREONINE-PROTEIN KINASE 31"/>
    <property type="match status" value="1"/>
</dbReference>
<evidence type="ECO:0000256" key="1">
    <source>
        <dbReference type="ARBA" id="ARBA00022722"/>
    </source>
</evidence>
<evidence type="ECO:0000256" key="3">
    <source>
        <dbReference type="ARBA" id="ARBA00022801"/>
    </source>
</evidence>
<dbReference type="OrthoDB" id="9805504at2"/>
<evidence type="ECO:0000313" key="6">
    <source>
        <dbReference type="EMBL" id="SUB29815.1"/>
    </source>
</evidence>
<dbReference type="PROSITE" id="PS50830">
    <property type="entry name" value="TNASE_3"/>
    <property type="match status" value="1"/>
</dbReference>
<feature type="domain" description="TNase-like" evidence="4">
    <location>
        <begin position="25"/>
        <end position="156"/>
    </location>
</feature>
<dbReference type="InterPro" id="IPR016071">
    <property type="entry name" value="Staphylococal_nuclease_OB-fold"/>
</dbReference>
<dbReference type="EMBL" id="CP065724">
    <property type="protein sequence ID" value="QPT38927.1"/>
    <property type="molecule type" value="Genomic_DNA"/>
</dbReference>
<geneLocation type="plasmid" evidence="5 8">
    <name>unnamed</name>
</geneLocation>
<evidence type="ECO:0000313" key="5">
    <source>
        <dbReference type="EMBL" id="QPT38927.1"/>
    </source>
</evidence>
<dbReference type="SMART" id="SM00318">
    <property type="entry name" value="SNc"/>
    <property type="match status" value="1"/>
</dbReference>
<protein>
    <submittedName>
        <fullName evidence="5 6">Thermonuclease</fullName>
        <ecNumber evidence="6">3.1.31.1</ecNumber>
    </submittedName>
</protein>